<gene>
    <name evidence="8" type="ORF">FisN_1Lh048</name>
</gene>
<evidence type="ECO:0000256" key="1">
    <source>
        <dbReference type="ARBA" id="ARBA00004123"/>
    </source>
</evidence>
<evidence type="ECO:0000256" key="5">
    <source>
        <dbReference type="ARBA" id="ARBA00023242"/>
    </source>
</evidence>
<evidence type="ECO:0000256" key="3">
    <source>
        <dbReference type="ARBA" id="ARBA00023125"/>
    </source>
</evidence>
<feature type="domain" description="AP2/ERF" evidence="7">
    <location>
        <begin position="453"/>
        <end position="509"/>
    </location>
</feature>
<accession>A0A1Z5JC93</accession>
<dbReference type="InParanoid" id="A0A1Z5JC93"/>
<keyword evidence="4" id="KW-0804">Transcription</keyword>
<comment type="subcellular location">
    <subcellularLocation>
        <location evidence="1">Nucleus</location>
    </subcellularLocation>
</comment>
<evidence type="ECO:0000256" key="6">
    <source>
        <dbReference type="SAM" id="MobiDB-lite"/>
    </source>
</evidence>
<feature type="compositionally biased region" description="Polar residues" evidence="6">
    <location>
        <begin position="357"/>
        <end position="380"/>
    </location>
</feature>
<dbReference type="Gene3D" id="3.30.730.10">
    <property type="entry name" value="AP2/ERF domain"/>
    <property type="match status" value="1"/>
</dbReference>
<reference evidence="8 9" key="1">
    <citation type="journal article" date="2015" name="Plant Cell">
        <title>Oil accumulation by the oleaginous diatom Fistulifera solaris as revealed by the genome and transcriptome.</title>
        <authorList>
            <person name="Tanaka T."/>
            <person name="Maeda Y."/>
            <person name="Veluchamy A."/>
            <person name="Tanaka M."/>
            <person name="Abida H."/>
            <person name="Marechal E."/>
            <person name="Bowler C."/>
            <person name="Muto M."/>
            <person name="Sunaga Y."/>
            <person name="Tanaka M."/>
            <person name="Yoshino T."/>
            <person name="Taniguchi T."/>
            <person name="Fukuda Y."/>
            <person name="Nemoto M."/>
            <person name="Matsumoto M."/>
            <person name="Wong P.S."/>
            <person name="Aburatani S."/>
            <person name="Fujibuchi W."/>
        </authorList>
    </citation>
    <scope>NUCLEOTIDE SEQUENCE [LARGE SCALE GENOMIC DNA]</scope>
    <source>
        <strain evidence="8 9">JPCC DA0580</strain>
    </source>
</reference>
<keyword evidence="3" id="KW-0238">DNA-binding</keyword>
<comment type="caution">
    <text evidence="8">The sequence shown here is derived from an EMBL/GenBank/DDBJ whole genome shotgun (WGS) entry which is preliminary data.</text>
</comment>
<dbReference type="InterPro" id="IPR036955">
    <property type="entry name" value="AP2/ERF_dom_sf"/>
</dbReference>
<dbReference type="PROSITE" id="PS51032">
    <property type="entry name" value="AP2_ERF"/>
    <property type="match status" value="1"/>
</dbReference>
<keyword evidence="5" id="KW-0539">Nucleus</keyword>
<feature type="compositionally biased region" description="Polar residues" evidence="6">
    <location>
        <begin position="436"/>
        <end position="447"/>
    </location>
</feature>
<sequence>MSEDTIQKCAIDALKVQESTHSSTNNQRLANTNFVLPNNNNNNNNNNTFLPAVDLILPPPPPNPGILHPALLMNVIQQGLYRPGAPIHLDHRTRFDPGIQHHDILLPFHSDRHAIWAGNQQLKQIVMTSFHLGTSPQQVVAQVLQQLAHVRVFTLPQLDRLKNTAASSIETAALPYYLVPQKQATDELYKIILELVTGIRTKEISQSLLEIEISNQNKPAEESETHGAQEAVKQVVETAKEGVSGKNCEDKIFEAGEKKKKKKAEKTETPLRSEAPIAISVPPLSRKTTTTLQPVTNTKPVSKQKLIFKLKQSTIELPKPMIKTPIDLMELYSNPLFSMAFPEKPSKVRRLKPAHATSATTKSSIVPSTATSTSQAQQVHQHALFHDENENEHQDKHAVASSRKRPITNRSTSTSSPRRESKKSKASPNRIKKSSHQQVPDTPQSIESYPGNLPKGVTRRPSGKWQAQVYFAGASRYVGVYSSSHQANSAHDAFKKFLKPYKKDALDGELSRENIHALVEEARRYVVRELGIVDDGDDSLESSRPR</sequence>
<protein>
    <recommendedName>
        <fullName evidence="7">AP2/ERF domain-containing protein</fullName>
    </recommendedName>
</protein>
<feature type="compositionally biased region" description="Basic and acidic residues" evidence="6">
    <location>
        <begin position="384"/>
        <end position="398"/>
    </location>
</feature>
<evidence type="ECO:0000256" key="4">
    <source>
        <dbReference type="ARBA" id="ARBA00023163"/>
    </source>
</evidence>
<feature type="compositionally biased region" description="Basic residues" evidence="6">
    <location>
        <begin position="420"/>
        <end position="435"/>
    </location>
</feature>
<dbReference type="InterPro" id="IPR016177">
    <property type="entry name" value="DNA-bd_dom_sf"/>
</dbReference>
<keyword evidence="2" id="KW-0805">Transcription regulation</keyword>
<evidence type="ECO:0000256" key="2">
    <source>
        <dbReference type="ARBA" id="ARBA00023015"/>
    </source>
</evidence>
<dbReference type="SUPFAM" id="SSF54171">
    <property type="entry name" value="DNA-binding domain"/>
    <property type="match status" value="1"/>
</dbReference>
<keyword evidence="9" id="KW-1185">Reference proteome</keyword>
<dbReference type="Proteomes" id="UP000198406">
    <property type="component" value="Unassembled WGS sequence"/>
</dbReference>
<organism evidence="8 9">
    <name type="scientific">Fistulifera solaris</name>
    <name type="common">Oleaginous diatom</name>
    <dbReference type="NCBI Taxonomy" id="1519565"/>
    <lineage>
        <taxon>Eukaryota</taxon>
        <taxon>Sar</taxon>
        <taxon>Stramenopiles</taxon>
        <taxon>Ochrophyta</taxon>
        <taxon>Bacillariophyta</taxon>
        <taxon>Bacillariophyceae</taxon>
        <taxon>Bacillariophycidae</taxon>
        <taxon>Naviculales</taxon>
        <taxon>Naviculaceae</taxon>
        <taxon>Fistulifera</taxon>
    </lineage>
</organism>
<proteinExistence type="predicted"/>
<dbReference type="OrthoDB" id="49610at2759"/>
<name>A0A1Z5JC93_FISSO</name>
<evidence type="ECO:0000313" key="8">
    <source>
        <dbReference type="EMBL" id="GAX11589.1"/>
    </source>
</evidence>
<dbReference type="AlphaFoldDB" id="A0A1Z5JC93"/>
<evidence type="ECO:0000313" key="9">
    <source>
        <dbReference type="Proteomes" id="UP000198406"/>
    </source>
</evidence>
<dbReference type="InterPro" id="IPR001471">
    <property type="entry name" value="AP2/ERF_dom"/>
</dbReference>
<dbReference type="GO" id="GO:0003700">
    <property type="term" value="F:DNA-binding transcription factor activity"/>
    <property type="evidence" value="ECO:0007669"/>
    <property type="project" value="InterPro"/>
</dbReference>
<dbReference type="GO" id="GO:0005634">
    <property type="term" value="C:nucleus"/>
    <property type="evidence" value="ECO:0007669"/>
    <property type="project" value="UniProtKB-SubCell"/>
</dbReference>
<evidence type="ECO:0000259" key="7">
    <source>
        <dbReference type="PROSITE" id="PS51032"/>
    </source>
</evidence>
<dbReference type="GO" id="GO:0003677">
    <property type="term" value="F:DNA binding"/>
    <property type="evidence" value="ECO:0007669"/>
    <property type="project" value="UniProtKB-KW"/>
</dbReference>
<dbReference type="EMBL" id="BDSP01000042">
    <property type="protein sequence ID" value="GAX11589.1"/>
    <property type="molecule type" value="Genomic_DNA"/>
</dbReference>
<feature type="region of interest" description="Disordered" evidence="6">
    <location>
        <begin position="348"/>
        <end position="462"/>
    </location>
</feature>